<evidence type="ECO:0000313" key="12">
    <source>
        <dbReference type="EMBL" id="MBS3059540.1"/>
    </source>
</evidence>
<evidence type="ECO:0000256" key="3">
    <source>
        <dbReference type="ARBA" id="ARBA00022516"/>
    </source>
</evidence>
<dbReference type="InterPro" id="IPR005935">
    <property type="entry name" value="Mev_decarb"/>
</dbReference>
<dbReference type="Gene3D" id="3.30.230.10">
    <property type="match status" value="1"/>
</dbReference>
<dbReference type="Proteomes" id="UP000683213">
    <property type="component" value="Unassembled WGS sequence"/>
</dbReference>
<dbReference type="SUPFAM" id="SSF55060">
    <property type="entry name" value="GHMP Kinase, C-terminal domain"/>
    <property type="match status" value="1"/>
</dbReference>
<dbReference type="InterPro" id="IPR036554">
    <property type="entry name" value="GHMP_kinase_C_sf"/>
</dbReference>
<dbReference type="GO" id="GO:0019287">
    <property type="term" value="P:isopentenyl diphosphate biosynthetic process, mevalonate pathway"/>
    <property type="evidence" value="ECO:0007669"/>
    <property type="project" value="UniProtKB-UniRule"/>
</dbReference>
<evidence type="ECO:0000256" key="4">
    <source>
        <dbReference type="ARBA" id="ARBA00022741"/>
    </source>
</evidence>
<keyword evidence="5" id="KW-0067">ATP-binding</keyword>
<keyword evidence="7 11" id="KW-0456">Lyase</keyword>
<reference evidence="13" key="1">
    <citation type="journal article" date="2020" name="bioRxiv">
        <title>A rank-normalized archaeal taxonomy based on genome phylogeny resolves widespread incomplete and uneven classifications.</title>
        <authorList>
            <person name="Rinke C."/>
            <person name="Chuvochina M."/>
            <person name="Mussig A.J."/>
            <person name="Chaumeil P.-A."/>
            <person name="Waite D.W."/>
            <person name="Whitman W.B."/>
            <person name="Parks D.H."/>
            <person name="Hugenholtz P."/>
        </authorList>
    </citation>
    <scope>NUCLEOTIDE SEQUENCE [LARGE SCALE GENOMIC DNA]</scope>
</reference>
<sequence length="330" mass="36336">MKATARANANIALVKYWGKRDDELILPMNGSISVTLSGLNTVTTVEFNEKLRNDVFVLNGVEQKGDERKKLGNHLDLVREKAKIKWNARVESKNNFPTAAGLASSASGFAALSVAAAKAAHLELNEKELSILARMGSGSASRSIHGGFVEWQKGTKKDGSDSYAEQIAKPGHWENFRILTTIVSGKEKKVKSRAGMKQTVQTSPMYKGWLETVENDLENVRAGILKKNFSLVGETAEMNALKMHSTMLTTRPAIIYWEPETIEIMHAVQELREEGTECYFTIDAGPQVKVLCLQKNEAIVTARLGEITGLQKIVPCKVGGKAETISEHFF</sequence>
<dbReference type="EMBL" id="JAGVWF010000055">
    <property type="protein sequence ID" value="MBS3059540.1"/>
    <property type="molecule type" value="Genomic_DNA"/>
</dbReference>
<dbReference type="PANTHER" id="PTHR10977:SF3">
    <property type="entry name" value="DIPHOSPHOMEVALONATE DECARBOXYLASE"/>
    <property type="match status" value="1"/>
</dbReference>
<evidence type="ECO:0000256" key="7">
    <source>
        <dbReference type="ARBA" id="ARBA00023239"/>
    </source>
</evidence>
<protein>
    <recommendedName>
        <fullName evidence="2 8">Diphosphomevalonate decarboxylase</fullName>
        <ecNumber evidence="2 8">4.1.1.33</ecNumber>
    </recommendedName>
</protein>
<name>A0A7J4ISX3_9ARCH</name>
<evidence type="ECO:0000256" key="1">
    <source>
        <dbReference type="ARBA" id="ARBA00008831"/>
    </source>
</evidence>
<reference evidence="12" key="2">
    <citation type="submission" date="2021-03" db="EMBL/GenBank/DDBJ databases">
        <authorList>
            <person name="Jaffe A."/>
        </authorList>
    </citation>
    <scope>NUCLEOTIDE SEQUENCE</scope>
    <source>
        <strain evidence="12">RIFCSPHIGHO2_01_FULL_GW2011_AR10_43_9</strain>
    </source>
</reference>
<comment type="similarity">
    <text evidence="1">Belongs to the diphosphomevalonate decarboxylase family.</text>
</comment>
<feature type="domain" description="Diphosphomevalonate decarboxylase-like N-terminal" evidence="10">
    <location>
        <begin position="7"/>
        <end position="164"/>
    </location>
</feature>
<evidence type="ECO:0000256" key="2">
    <source>
        <dbReference type="ARBA" id="ARBA00012296"/>
    </source>
</evidence>
<evidence type="ECO:0000256" key="5">
    <source>
        <dbReference type="ARBA" id="ARBA00022840"/>
    </source>
</evidence>
<dbReference type="InterPro" id="IPR020568">
    <property type="entry name" value="Ribosomal_Su5_D2-typ_SF"/>
</dbReference>
<dbReference type="AlphaFoldDB" id="A0A7J4ISX3"/>
<comment type="caution">
    <text evidence="11">The sequence shown here is derived from an EMBL/GenBank/DDBJ whole genome shotgun (WGS) entry which is preliminary data.</text>
</comment>
<gene>
    <name evidence="11" type="primary">mvaD</name>
    <name evidence="11" type="ORF">HA237_00970</name>
    <name evidence="12" type="ORF">J4224_03915</name>
</gene>
<dbReference type="GO" id="GO:0005829">
    <property type="term" value="C:cytosol"/>
    <property type="evidence" value="ECO:0007669"/>
    <property type="project" value="InterPro"/>
</dbReference>
<reference evidence="12" key="3">
    <citation type="submission" date="2021-05" db="EMBL/GenBank/DDBJ databases">
        <title>Protein family content uncovers lineage relationships and bacterial pathway maintenance mechanisms in DPANN archaea.</title>
        <authorList>
            <person name="Castelle C.J."/>
            <person name="Meheust R."/>
            <person name="Jaffe A.L."/>
            <person name="Seitz K."/>
            <person name="Gong X."/>
            <person name="Baker B.J."/>
            <person name="Banfield J.F."/>
        </authorList>
    </citation>
    <scope>NUCLEOTIDE SEQUENCE</scope>
    <source>
        <strain evidence="12">RIFCSPHIGHO2_01_FULL_GW2011_AR10_43_9</strain>
    </source>
</reference>
<dbReference type="FunFam" id="3.30.230.10:FF:000072">
    <property type="entry name" value="Diphosphomevalonate decarboxylase"/>
    <property type="match status" value="1"/>
</dbReference>
<dbReference type="Proteomes" id="UP000577419">
    <property type="component" value="Unassembled WGS sequence"/>
</dbReference>
<dbReference type="InterPro" id="IPR014721">
    <property type="entry name" value="Ribsml_uS5_D2-typ_fold_subgr"/>
</dbReference>
<accession>A0A7J4ISX3</accession>
<dbReference type="EC" id="4.1.1.33" evidence="2 8"/>
<dbReference type="Gene3D" id="3.30.70.890">
    <property type="entry name" value="GHMP kinase, C-terminal domain"/>
    <property type="match status" value="1"/>
</dbReference>
<dbReference type="NCBIfam" id="TIGR01240">
    <property type="entry name" value="mevDPdecarb"/>
    <property type="match status" value="1"/>
</dbReference>
<keyword evidence="6" id="KW-0443">Lipid metabolism</keyword>
<proteinExistence type="inferred from homology"/>
<dbReference type="PIRSF" id="PIRSF015950">
    <property type="entry name" value="Mev_P_decrbx"/>
    <property type="match status" value="1"/>
</dbReference>
<evidence type="ECO:0000256" key="6">
    <source>
        <dbReference type="ARBA" id="ARBA00023098"/>
    </source>
</evidence>
<dbReference type="InterPro" id="IPR053859">
    <property type="entry name" value="MVD-like_N"/>
</dbReference>
<evidence type="ECO:0000256" key="8">
    <source>
        <dbReference type="NCBIfam" id="TIGR01240"/>
    </source>
</evidence>
<dbReference type="Pfam" id="PF22700">
    <property type="entry name" value="MVD-like_N"/>
    <property type="match status" value="1"/>
</dbReference>
<evidence type="ECO:0000259" key="10">
    <source>
        <dbReference type="Pfam" id="PF22700"/>
    </source>
</evidence>
<evidence type="ECO:0000259" key="9">
    <source>
        <dbReference type="Pfam" id="PF18376"/>
    </source>
</evidence>
<dbReference type="InterPro" id="IPR041431">
    <property type="entry name" value="Mvd1_C"/>
</dbReference>
<dbReference type="GO" id="GO:0004163">
    <property type="term" value="F:diphosphomevalonate decarboxylase activity"/>
    <property type="evidence" value="ECO:0007669"/>
    <property type="project" value="UniProtKB-UniRule"/>
</dbReference>
<evidence type="ECO:0000313" key="13">
    <source>
        <dbReference type="Proteomes" id="UP000577419"/>
    </source>
</evidence>
<dbReference type="Pfam" id="PF18376">
    <property type="entry name" value="MDD_C"/>
    <property type="match status" value="1"/>
</dbReference>
<dbReference type="SUPFAM" id="SSF54211">
    <property type="entry name" value="Ribosomal protein S5 domain 2-like"/>
    <property type="match status" value="1"/>
</dbReference>
<dbReference type="GO" id="GO:0005524">
    <property type="term" value="F:ATP binding"/>
    <property type="evidence" value="ECO:0007669"/>
    <property type="project" value="UniProtKB-KW"/>
</dbReference>
<feature type="domain" description="Mvd1 C-terminal" evidence="9">
    <location>
        <begin position="178"/>
        <end position="310"/>
    </location>
</feature>
<dbReference type="EMBL" id="DUFG01000006">
    <property type="protein sequence ID" value="HIH07920.1"/>
    <property type="molecule type" value="Genomic_DNA"/>
</dbReference>
<dbReference type="PANTHER" id="PTHR10977">
    <property type="entry name" value="DIPHOSPHOMEVALONATE DECARBOXYLASE"/>
    <property type="match status" value="1"/>
</dbReference>
<organism evidence="11 13">
    <name type="scientific">Candidatus Iainarchaeum sp</name>
    <dbReference type="NCBI Taxonomy" id="3101447"/>
    <lineage>
        <taxon>Archaea</taxon>
        <taxon>Candidatus Iainarchaeota</taxon>
        <taxon>Candidatus Iainarchaeia</taxon>
        <taxon>Candidatus Iainarchaeales</taxon>
        <taxon>Candidatus Iainarchaeaceae</taxon>
        <taxon>Candidatus Iainarchaeum</taxon>
    </lineage>
</organism>
<dbReference type="InterPro" id="IPR029765">
    <property type="entry name" value="Mev_diP_decarb"/>
</dbReference>
<keyword evidence="3" id="KW-0444">Lipid biosynthesis</keyword>
<evidence type="ECO:0000313" key="11">
    <source>
        <dbReference type="EMBL" id="HIH07920.1"/>
    </source>
</evidence>
<keyword evidence="4" id="KW-0547">Nucleotide-binding</keyword>